<comment type="caution">
    <text evidence="2">The sequence shown here is derived from an EMBL/GenBank/DDBJ whole genome shotgun (WGS) entry which is preliminary data.</text>
</comment>
<feature type="signal peptide" evidence="1">
    <location>
        <begin position="1"/>
        <end position="24"/>
    </location>
</feature>
<evidence type="ECO:0000313" key="2">
    <source>
        <dbReference type="EMBL" id="MBB5515177.1"/>
    </source>
</evidence>
<name>A0A840X3C9_9RHOB</name>
<dbReference type="RefSeq" id="WP_184009516.1">
    <property type="nucleotide sequence ID" value="NZ_JACIJS010000003.1"/>
</dbReference>
<reference evidence="2 3" key="1">
    <citation type="submission" date="2020-08" db="EMBL/GenBank/DDBJ databases">
        <title>Genomic Encyclopedia of Type Strains, Phase IV (KMG-IV): sequencing the most valuable type-strain genomes for metagenomic binning, comparative biology and taxonomic classification.</title>
        <authorList>
            <person name="Goeker M."/>
        </authorList>
    </citation>
    <scope>NUCLEOTIDE SEQUENCE [LARGE SCALE GENOMIC DNA]</scope>
    <source>
        <strain evidence="2 3">DSM 103377</strain>
    </source>
</reference>
<keyword evidence="3" id="KW-1185">Reference proteome</keyword>
<evidence type="ECO:0000256" key="1">
    <source>
        <dbReference type="SAM" id="SignalP"/>
    </source>
</evidence>
<protein>
    <submittedName>
        <fullName evidence="2">Uncharacterized protein</fullName>
    </submittedName>
</protein>
<dbReference type="Proteomes" id="UP000553766">
    <property type="component" value="Unassembled WGS sequence"/>
</dbReference>
<dbReference type="AlphaFoldDB" id="A0A840X3C9"/>
<sequence length="131" mass="14487">MTPRRIPLALAGVMLMAMATPGHARQAISVSLVECGAIFDELAQVAHRRGRDLADVWLAEDTAERFRAFAVTEARREGIRDVQAHIDDTIPVMAQKWTGRFASVLLLTENKDWIDYCGALGKDRGVLPLTN</sequence>
<feature type="chain" id="PRO_5032572513" evidence="1">
    <location>
        <begin position="25"/>
        <end position="131"/>
    </location>
</feature>
<keyword evidence="1" id="KW-0732">Signal</keyword>
<accession>A0A840X3C9</accession>
<organism evidence="2 3">
    <name type="scientific">Rubricella aquisinus</name>
    <dbReference type="NCBI Taxonomy" id="2028108"/>
    <lineage>
        <taxon>Bacteria</taxon>
        <taxon>Pseudomonadati</taxon>
        <taxon>Pseudomonadota</taxon>
        <taxon>Alphaproteobacteria</taxon>
        <taxon>Rhodobacterales</taxon>
        <taxon>Paracoccaceae</taxon>
        <taxon>Rubricella</taxon>
    </lineage>
</organism>
<gene>
    <name evidence="2" type="ORF">FHS89_001187</name>
</gene>
<proteinExistence type="predicted"/>
<dbReference type="EMBL" id="JACIJS010000003">
    <property type="protein sequence ID" value="MBB5515177.1"/>
    <property type="molecule type" value="Genomic_DNA"/>
</dbReference>
<evidence type="ECO:0000313" key="3">
    <source>
        <dbReference type="Proteomes" id="UP000553766"/>
    </source>
</evidence>